<evidence type="ECO:0000256" key="1">
    <source>
        <dbReference type="ARBA" id="ARBA00022737"/>
    </source>
</evidence>
<dbReference type="CDD" id="cd00051">
    <property type="entry name" value="EFh"/>
    <property type="match status" value="1"/>
</dbReference>
<dbReference type="OrthoDB" id="26525at2759"/>
<dbReference type="InterPro" id="IPR018247">
    <property type="entry name" value="EF_Hand_1_Ca_BS"/>
</dbReference>
<dbReference type="InterPro" id="IPR011992">
    <property type="entry name" value="EF-hand-dom_pair"/>
</dbReference>
<organism evidence="4 5">
    <name type="scientific">Hypsibius exemplaris</name>
    <name type="common">Freshwater tardigrade</name>
    <dbReference type="NCBI Taxonomy" id="2072580"/>
    <lineage>
        <taxon>Eukaryota</taxon>
        <taxon>Metazoa</taxon>
        <taxon>Ecdysozoa</taxon>
        <taxon>Tardigrada</taxon>
        <taxon>Eutardigrada</taxon>
        <taxon>Parachela</taxon>
        <taxon>Hypsibioidea</taxon>
        <taxon>Hypsibiidae</taxon>
        <taxon>Hypsibius</taxon>
    </lineage>
</organism>
<keyword evidence="1" id="KW-0677">Repeat</keyword>
<dbReference type="InterPro" id="IPR002048">
    <property type="entry name" value="EF_hand_dom"/>
</dbReference>
<protein>
    <recommendedName>
        <fullName evidence="3">EF-hand domain-containing protein</fullName>
    </recommendedName>
</protein>
<keyword evidence="2" id="KW-0106">Calcium</keyword>
<evidence type="ECO:0000313" key="5">
    <source>
        <dbReference type="Proteomes" id="UP000192578"/>
    </source>
</evidence>
<name>A0A1W0X0X3_HYPEX</name>
<dbReference type="EMBL" id="MTYJ01000025">
    <property type="protein sequence ID" value="OQV21098.1"/>
    <property type="molecule type" value="Genomic_DNA"/>
</dbReference>
<evidence type="ECO:0000313" key="4">
    <source>
        <dbReference type="EMBL" id="OQV21098.1"/>
    </source>
</evidence>
<dbReference type="AlphaFoldDB" id="A0A1W0X0X3"/>
<dbReference type="GO" id="GO:0005509">
    <property type="term" value="F:calcium ion binding"/>
    <property type="evidence" value="ECO:0007669"/>
    <property type="project" value="InterPro"/>
</dbReference>
<dbReference type="Pfam" id="PF13499">
    <property type="entry name" value="EF-hand_7"/>
    <property type="match status" value="1"/>
</dbReference>
<reference evidence="5" key="1">
    <citation type="submission" date="2017-01" db="EMBL/GenBank/DDBJ databases">
        <title>Comparative genomics of anhydrobiosis in the tardigrade Hypsibius dujardini.</title>
        <authorList>
            <person name="Yoshida Y."/>
            <person name="Koutsovoulos G."/>
            <person name="Laetsch D."/>
            <person name="Stevens L."/>
            <person name="Kumar S."/>
            <person name="Horikawa D."/>
            <person name="Ishino K."/>
            <person name="Komine S."/>
            <person name="Tomita M."/>
            <person name="Blaxter M."/>
            <person name="Arakawa K."/>
        </authorList>
    </citation>
    <scope>NUCLEOTIDE SEQUENCE [LARGE SCALE GENOMIC DNA]</scope>
    <source>
        <strain evidence="5">Z151</strain>
    </source>
</reference>
<keyword evidence="5" id="KW-1185">Reference proteome</keyword>
<dbReference type="Proteomes" id="UP000192578">
    <property type="component" value="Unassembled WGS sequence"/>
</dbReference>
<evidence type="ECO:0000259" key="3">
    <source>
        <dbReference type="PROSITE" id="PS50222"/>
    </source>
</evidence>
<feature type="domain" description="EF-hand" evidence="3">
    <location>
        <begin position="32"/>
        <end position="67"/>
    </location>
</feature>
<dbReference type="SUPFAM" id="SSF47473">
    <property type="entry name" value="EF-hand"/>
    <property type="match status" value="1"/>
</dbReference>
<dbReference type="PROSITE" id="PS00018">
    <property type="entry name" value="EF_HAND_1"/>
    <property type="match status" value="1"/>
</dbReference>
<dbReference type="Gene3D" id="1.10.238.10">
    <property type="entry name" value="EF-hand"/>
    <property type="match status" value="1"/>
</dbReference>
<sequence>MDDDDGGGGPLGTGYITPSDLRAVLMCVGENLTESEIDDMITEVDLDGDGRIDFDEFVAAMCEPDKQPVYSQATGAFAPVTLKDIGERILSPSH</sequence>
<evidence type="ECO:0000256" key="2">
    <source>
        <dbReference type="ARBA" id="ARBA00022837"/>
    </source>
</evidence>
<accession>A0A1W0X0X3</accession>
<dbReference type="FunFam" id="1.10.238.10:FF:000001">
    <property type="entry name" value="Calmodulin 1"/>
    <property type="match status" value="1"/>
</dbReference>
<gene>
    <name evidence="4" type="ORF">BV898_04862</name>
</gene>
<proteinExistence type="predicted"/>
<dbReference type="SMART" id="SM00054">
    <property type="entry name" value="EFh"/>
    <property type="match status" value="1"/>
</dbReference>
<dbReference type="InterPro" id="IPR050145">
    <property type="entry name" value="Centrin_CML-like"/>
</dbReference>
<dbReference type="PROSITE" id="PS50222">
    <property type="entry name" value="EF_HAND_2"/>
    <property type="match status" value="1"/>
</dbReference>
<dbReference type="PANTHER" id="PTHR23050">
    <property type="entry name" value="CALCIUM BINDING PROTEIN"/>
    <property type="match status" value="1"/>
</dbReference>
<comment type="caution">
    <text evidence="4">The sequence shown here is derived from an EMBL/GenBank/DDBJ whole genome shotgun (WGS) entry which is preliminary data.</text>
</comment>